<proteinExistence type="predicted"/>
<dbReference type="PANTHER" id="PTHR11439">
    <property type="entry name" value="GAG-POL-RELATED RETROTRANSPOSON"/>
    <property type="match status" value="1"/>
</dbReference>
<dbReference type="EMBL" id="LR862129">
    <property type="protein sequence ID" value="CAD1817025.1"/>
    <property type="molecule type" value="Genomic_DNA"/>
</dbReference>
<dbReference type="PANTHER" id="PTHR11439:SF463">
    <property type="entry name" value="REVERSE TRANSCRIPTASE TY1_COPIA-TYPE DOMAIN-CONTAINING PROTEIN"/>
    <property type="match status" value="1"/>
</dbReference>
<dbReference type="AlphaFoldDB" id="A0A6V7NEN0"/>
<evidence type="ECO:0008006" key="2">
    <source>
        <dbReference type="Google" id="ProtNLM"/>
    </source>
</evidence>
<accession>A0A6V7NEN0</accession>
<gene>
    <name evidence="1" type="ORF">CB5_LOCUS236</name>
</gene>
<evidence type="ECO:0000313" key="1">
    <source>
        <dbReference type="EMBL" id="CAD1817025.1"/>
    </source>
</evidence>
<dbReference type="CDD" id="cd09272">
    <property type="entry name" value="RNase_HI_RT_Ty1"/>
    <property type="match status" value="1"/>
</dbReference>
<name>A0A6V7NEN0_ANACO</name>
<sequence>MERRFEKKGRSWASKKQKIVALSSAEAEYVAAAKASSHAIWLRRILEDVGEKQEAITLYCDSKLAIAMGKNPINHEGTKHIAIKYHFIREAIENGQIKLKYCKTTEQLADIFTKALTREKFFYMRELIGVVKKVH</sequence>
<organism evidence="1">
    <name type="scientific">Ananas comosus var. bracteatus</name>
    <name type="common">red pineapple</name>
    <dbReference type="NCBI Taxonomy" id="296719"/>
    <lineage>
        <taxon>Eukaryota</taxon>
        <taxon>Viridiplantae</taxon>
        <taxon>Streptophyta</taxon>
        <taxon>Embryophyta</taxon>
        <taxon>Tracheophyta</taxon>
        <taxon>Spermatophyta</taxon>
        <taxon>Magnoliopsida</taxon>
        <taxon>Liliopsida</taxon>
        <taxon>Poales</taxon>
        <taxon>Bromeliaceae</taxon>
        <taxon>Bromelioideae</taxon>
        <taxon>Ananas</taxon>
    </lineage>
</organism>
<reference evidence="1" key="1">
    <citation type="submission" date="2020-07" db="EMBL/GenBank/DDBJ databases">
        <authorList>
            <person name="Lin J."/>
        </authorList>
    </citation>
    <scope>NUCLEOTIDE SEQUENCE</scope>
</reference>
<protein>
    <recommendedName>
        <fullName evidence="2">Retrovirus-related Pol polyprotein from transposon TNT 1-94</fullName>
    </recommendedName>
</protein>